<dbReference type="Pfam" id="PF00155">
    <property type="entry name" value="Aminotran_1_2"/>
    <property type="match status" value="1"/>
</dbReference>
<evidence type="ECO:0000256" key="3">
    <source>
        <dbReference type="ARBA" id="ARBA00022898"/>
    </source>
</evidence>
<dbReference type="Gene3D" id="3.90.1150.10">
    <property type="entry name" value="Aspartate Aminotransferase, domain 1"/>
    <property type="match status" value="1"/>
</dbReference>
<dbReference type="Proteomes" id="UP001152658">
    <property type="component" value="Unassembled WGS sequence"/>
</dbReference>
<protein>
    <recommendedName>
        <fullName evidence="2">cysteine-S-conjugate beta-lyase</fullName>
        <ecNumber evidence="2">4.4.1.13</ecNumber>
    </recommendedName>
</protein>
<evidence type="ECO:0000256" key="4">
    <source>
        <dbReference type="ARBA" id="ARBA00023239"/>
    </source>
</evidence>
<reference evidence="7" key="1">
    <citation type="submission" date="2022-06" db="EMBL/GenBank/DDBJ databases">
        <authorList>
            <person name="Goudenege D."/>
            <person name="Le Roux F."/>
        </authorList>
    </citation>
    <scope>NUCLEOTIDE SEQUENCE</scope>
    <source>
        <strain evidence="7">12-063</strain>
    </source>
</reference>
<dbReference type="SUPFAM" id="SSF53383">
    <property type="entry name" value="PLP-dependent transferases"/>
    <property type="match status" value="1"/>
</dbReference>
<keyword evidence="7" id="KW-0032">Aminotransferase</keyword>
<dbReference type="EC" id="4.4.1.13" evidence="2"/>
<gene>
    <name evidence="7" type="ORF">VAE063_1010472</name>
</gene>
<evidence type="ECO:0000256" key="1">
    <source>
        <dbReference type="ARBA" id="ARBA00001933"/>
    </source>
</evidence>
<dbReference type="InterPro" id="IPR004839">
    <property type="entry name" value="Aminotransferase_I/II_large"/>
</dbReference>
<dbReference type="GO" id="GO:0004069">
    <property type="term" value="F:L-aspartate:2-oxoglutarate aminotransferase activity"/>
    <property type="evidence" value="ECO:0007669"/>
    <property type="project" value="UniProtKB-EC"/>
</dbReference>
<proteinExistence type="inferred from homology"/>
<dbReference type="InterPro" id="IPR015424">
    <property type="entry name" value="PyrdxlP-dep_Trfase"/>
</dbReference>
<keyword evidence="3" id="KW-0663">Pyridoxal phosphate</keyword>
<dbReference type="EMBL" id="CALYLK010000002">
    <property type="protein sequence ID" value="CAH8201537.1"/>
    <property type="molecule type" value="Genomic_DNA"/>
</dbReference>
<sequence>MNAFDQILNRKESGSLKWDFIQQKLGLSGTDLLPMWVSDYDFKAPQVVLDALQQRVEHGIFGYTERNDAYYQATIDWYRNQHDTFVERDWITTVHGVLPGLAMALQMLTDKGNGIVMQSPGYGSFRKIIEFNDRVVVENPLTETEGDYQLDFDHLEACFANGAKAMIFCNPHNPTGRVWSESEITKVAELCEQYQVWLLSDEIWGDLVVGDAPYYSALRLPQTLTQRLIVATAASKTFGLSSLRISNFMIPNESLRAQFVRRLDAHGMDVFNSLSMSAATIAYQECSDWLTDLKDYLRTNIAKLEQFVKVELPEVTFVAPQAGYLAWLDCRGLNLTDTELEQKFVVAGLVPSMGIAFGKEGSGFVRLNLGCPAGTLDEALVRMKQALS</sequence>
<evidence type="ECO:0000256" key="2">
    <source>
        <dbReference type="ARBA" id="ARBA00012224"/>
    </source>
</evidence>
<dbReference type="PANTHER" id="PTHR43525:SF1">
    <property type="entry name" value="PROTEIN MALY"/>
    <property type="match status" value="1"/>
</dbReference>
<keyword evidence="4" id="KW-0456">Lyase</keyword>
<dbReference type="InterPro" id="IPR051798">
    <property type="entry name" value="Class-II_PLP-Dep_Aminotrans"/>
</dbReference>
<dbReference type="NCBIfam" id="TIGR04350">
    <property type="entry name" value="C_S_lyase_PatB"/>
    <property type="match status" value="1"/>
</dbReference>
<dbReference type="InterPro" id="IPR015422">
    <property type="entry name" value="PyrdxlP-dep_Trfase_small"/>
</dbReference>
<dbReference type="InterPro" id="IPR027619">
    <property type="entry name" value="C-S_lyase_PatB-like"/>
</dbReference>
<evidence type="ECO:0000313" key="7">
    <source>
        <dbReference type="EMBL" id="CAH8201537.1"/>
    </source>
</evidence>
<comment type="similarity">
    <text evidence="5">Belongs to the class-II pyridoxal-phosphate-dependent aminotransferase family. MalY/PatB cystathionine beta-lyase subfamily.</text>
</comment>
<dbReference type="InterPro" id="IPR015421">
    <property type="entry name" value="PyrdxlP-dep_Trfase_major"/>
</dbReference>
<dbReference type="CDD" id="cd00609">
    <property type="entry name" value="AAT_like"/>
    <property type="match status" value="1"/>
</dbReference>
<evidence type="ECO:0000313" key="8">
    <source>
        <dbReference type="Proteomes" id="UP001152658"/>
    </source>
</evidence>
<keyword evidence="8" id="KW-1185">Reference proteome</keyword>
<evidence type="ECO:0000256" key="5">
    <source>
        <dbReference type="ARBA" id="ARBA00037974"/>
    </source>
</evidence>
<keyword evidence="7" id="KW-0808">Transferase</keyword>
<name>A0ABN8TQ00_9VIBR</name>
<accession>A0ABN8TQ00</accession>
<comment type="caution">
    <text evidence="7">The sequence shown here is derived from an EMBL/GenBank/DDBJ whole genome shotgun (WGS) entry which is preliminary data.</text>
</comment>
<dbReference type="RefSeq" id="WP_168524756.1">
    <property type="nucleotide sequence ID" value="NZ_CALYLA010000026.1"/>
</dbReference>
<feature type="domain" description="Aminotransferase class I/classII large" evidence="6">
    <location>
        <begin position="33"/>
        <end position="382"/>
    </location>
</feature>
<comment type="cofactor">
    <cofactor evidence="1">
        <name>pyridoxal 5'-phosphate</name>
        <dbReference type="ChEBI" id="CHEBI:597326"/>
    </cofactor>
</comment>
<organism evidence="7 8">
    <name type="scientific">Vibrio aestuarianus</name>
    <dbReference type="NCBI Taxonomy" id="28171"/>
    <lineage>
        <taxon>Bacteria</taxon>
        <taxon>Pseudomonadati</taxon>
        <taxon>Pseudomonadota</taxon>
        <taxon>Gammaproteobacteria</taxon>
        <taxon>Vibrionales</taxon>
        <taxon>Vibrionaceae</taxon>
        <taxon>Vibrio</taxon>
    </lineage>
</organism>
<dbReference type="Gene3D" id="3.40.640.10">
    <property type="entry name" value="Type I PLP-dependent aspartate aminotransferase-like (Major domain)"/>
    <property type="match status" value="1"/>
</dbReference>
<evidence type="ECO:0000259" key="6">
    <source>
        <dbReference type="Pfam" id="PF00155"/>
    </source>
</evidence>
<dbReference type="PANTHER" id="PTHR43525">
    <property type="entry name" value="PROTEIN MALY"/>
    <property type="match status" value="1"/>
</dbReference>